<dbReference type="PROSITE" id="PS50004">
    <property type="entry name" value="C2"/>
    <property type="match status" value="1"/>
</dbReference>
<dbReference type="GO" id="GO:0016020">
    <property type="term" value="C:membrane"/>
    <property type="evidence" value="ECO:0007669"/>
    <property type="project" value="UniProtKB-SubCell"/>
</dbReference>
<evidence type="ECO:0000256" key="4">
    <source>
        <dbReference type="ARBA" id="ARBA00022989"/>
    </source>
</evidence>
<sequence>HVLRACHLVPEHLETRTLYSSTQPGLEQGKVQMWVDIFPASLGPPGPPVDITPRKPQSQGHRCVSPPPGEVTAGLGTRVTAASPCSGWHGRWLDGLEEQRQRTDVHYRSLQGDGGFNWRFVFSFEYLAAEQLCVLPRKHFWSLDETVLKVPPKLILQVWDNDKFSADDFLGETPFPCPVSPNRVGDTHK</sequence>
<keyword evidence="4" id="KW-1133">Transmembrane helix</keyword>
<dbReference type="InParanoid" id="A0A663ER57"/>
<dbReference type="InterPro" id="IPR000008">
    <property type="entry name" value="C2_dom"/>
</dbReference>
<comment type="subcellular location">
    <subcellularLocation>
        <location evidence="1">Membrane</location>
        <topology evidence="1">Single-pass membrane protein</topology>
    </subcellularLocation>
</comment>
<keyword evidence="2" id="KW-0812">Transmembrane</keyword>
<dbReference type="Ensembl" id="ENSACCT00020014954.1">
    <property type="protein sequence ID" value="ENSACCP00020014326.1"/>
    <property type="gene ID" value="ENSACCG00020009872.1"/>
</dbReference>
<dbReference type="Gene3D" id="2.60.40.150">
    <property type="entry name" value="C2 domain"/>
    <property type="match status" value="1"/>
</dbReference>
<dbReference type="AlphaFoldDB" id="A0A663ER57"/>
<reference evidence="7" key="2">
    <citation type="submission" date="2025-09" db="UniProtKB">
        <authorList>
            <consortium name="Ensembl"/>
        </authorList>
    </citation>
    <scope>IDENTIFICATION</scope>
</reference>
<dbReference type="InterPro" id="IPR035892">
    <property type="entry name" value="C2_domain_sf"/>
</dbReference>
<evidence type="ECO:0000256" key="1">
    <source>
        <dbReference type="ARBA" id="ARBA00004167"/>
    </source>
</evidence>
<feature type="domain" description="C2" evidence="6">
    <location>
        <begin position="1"/>
        <end position="189"/>
    </location>
</feature>
<dbReference type="InterPro" id="IPR037721">
    <property type="entry name" value="Ferlin"/>
</dbReference>
<evidence type="ECO:0000256" key="5">
    <source>
        <dbReference type="ARBA" id="ARBA00023136"/>
    </source>
</evidence>
<evidence type="ECO:0000313" key="8">
    <source>
        <dbReference type="Proteomes" id="UP000472275"/>
    </source>
</evidence>
<organism evidence="7 8">
    <name type="scientific">Aquila chrysaetos chrysaetos</name>
    <dbReference type="NCBI Taxonomy" id="223781"/>
    <lineage>
        <taxon>Eukaryota</taxon>
        <taxon>Metazoa</taxon>
        <taxon>Chordata</taxon>
        <taxon>Craniata</taxon>
        <taxon>Vertebrata</taxon>
        <taxon>Euteleostomi</taxon>
        <taxon>Archelosauria</taxon>
        <taxon>Archosauria</taxon>
        <taxon>Dinosauria</taxon>
        <taxon>Saurischia</taxon>
        <taxon>Theropoda</taxon>
        <taxon>Coelurosauria</taxon>
        <taxon>Aves</taxon>
        <taxon>Neognathae</taxon>
        <taxon>Neoaves</taxon>
        <taxon>Telluraves</taxon>
        <taxon>Accipitrimorphae</taxon>
        <taxon>Accipitriformes</taxon>
        <taxon>Accipitridae</taxon>
        <taxon>Accipitrinae</taxon>
        <taxon>Aquila</taxon>
    </lineage>
</organism>
<keyword evidence="3" id="KW-0677">Repeat</keyword>
<dbReference type="CDD" id="cd08374">
    <property type="entry name" value="C2F_Ferlin"/>
    <property type="match status" value="1"/>
</dbReference>
<dbReference type="GeneTree" id="ENSGT00940000154741"/>
<evidence type="ECO:0000259" key="6">
    <source>
        <dbReference type="PROSITE" id="PS50004"/>
    </source>
</evidence>
<evidence type="ECO:0000256" key="2">
    <source>
        <dbReference type="ARBA" id="ARBA00022692"/>
    </source>
</evidence>
<dbReference type="GO" id="GO:0007009">
    <property type="term" value="P:plasma membrane organization"/>
    <property type="evidence" value="ECO:0007669"/>
    <property type="project" value="TreeGrafter"/>
</dbReference>
<dbReference type="PANTHER" id="PTHR12546">
    <property type="entry name" value="FER-1-LIKE"/>
    <property type="match status" value="1"/>
</dbReference>
<reference evidence="7" key="1">
    <citation type="submission" date="2025-08" db="UniProtKB">
        <authorList>
            <consortium name="Ensembl"/>
        </authorList>
    </citation>
    <scope>IDENTIFICATION</scope>
</reference>
<dbReference type="GO" id="GO:0061025">
    <property type="term" value="P:membrane fusion"/>
    <property type="evidence" value="ECO:0007669"/>
    <property type="project" value="TreeGrafter"/>
</dbReference>
<dbReference type="InterPro" id="IPR037725">
    <property type="entry name" value="C2F_Ferlin"/>
</dbReference>
<protein>
    <recommendedName>
        <fullName evidence="6">C2 domain-containing protein</fullName>
    </recommendedName>
</protein>
<dbReference type="Proteomes" id="UP000472275">
    <property type="component" value="Chromosome 13"/>
</dbReference>
<keyword evidence="8" id="KW-1185">Reference proteome</keyword>
<name>A0A663ER57_AQUCH</name>
<dbReference type="Pfam" id="PF00168">
    <property type="entry name" value="C2"/>
    <property type="match status" value="1"/>
</dbReference>
<evidence type="ECO:0000313" key="7">
    <source>
        <dbReference type="Ensembl" id="ENSACCP00020014326.1"/>
    </source>
</evidence>
<proteinExistence type="predicted"/>
<accession>A0A663ER57</accession>
<keyword evidence="5" id="KW-0472">Membrane</keyword>
<dbReference type="SUPFAM" id="SSF49562">
    <property type="entry name" value="C2 domain (Calcium/lipid-binding domain, CaLB)"/>
    <property type="match status" value="1"/>
</dbReference>
<dbReference type="PANTHER" id="PTHR12546:SF34">
    <property type="entry name" value="FER-1-LIKE PROTEIN 5"/>
    <property type="match status" value="1"/>
</dbReference>
<evidence type="ECO:0000256" key="3">
    <source>
        <dbReference type="ARBA" id="ARBA00022737"/>
    </source>
</evidence>